<feature type="transmembrane region" description="Helical" evidence="6">
    <location>
        <begin position="87"/>
        <end position="105"/>
    </location>
</feature>
<keyword evidence="2" id="KW-1003">Cell membrane</keyword>
<dbReference type="AlphaFoldDB" id="A0A395JQQ0"/>
<keyword evidence="8" id="KW-1185">Reference proteome</keyword>
<keyword evidence="5 6" id="KW-0472">Membrane</keyword>
<dbReference type="GO" id="GO:0005886">
    <property type="term" value="C:plasma membrane"/>
    <property type="evidence" value="ECO:0007669"/>
    <property type="project" value="UniProtKB-SubCell"/>
</dbReference>
<feature type="transmembrane region" description="Helical" evidence="6">
    <location>
        <begin position="207"/>
        <end position="232"/>
    </location>
</feature>
<feature type="transmembrane region" description="Helical" evidence="6">
    <location>
        <begin position="136"/>
        <end position="159"/>
    </location>
</feature>
<dbReference type="PANTHER" id="PTHR30213">
    <property type="entry name" value="INNER MEMBRANE PROTEIN YHJD"/>
    <property type="match status" value="1"/>
</dbReference>
<comment type="caution">
    <text evidence="7">The sequence shown here is derived from an EMBL/GenBank/DDBJ whole genome shotgun (WGS) entry which is preliminary data.</text>
</comment>
<feature type="transmembrane region" description="Helical" evidence="6">
    <location>
        <begin position="238"/>
        <end position="263"/>
    </location>
</feature>
<evidence type="ECO:0000313" key="8">
    <source>
        <dbReference type="Proteomes" id="UP000253083"/>
    </source>
</evidence>
<accession>A0A395JQQ0</accession>
<proteinExistence type="predicted"/>
<evidence type="ECO:0000256" key="2">
    <source>
        <dbReference type="ARBA" id="ARBA00022475"/>
    </source>
</evidence>
<gene>
    <name evidence="7" type="ORF">DFR28_101160</name>
</gene>
<reference evidence="7 8" key="1">
    <citation type="submission" date="2018-06" db="EMBL/GenBank/DDBJ databases">
        <title>Genomic Encyclopedia of Type Strains, Phase IV (KMG-IV): sequencing the most valuable type-strain genomes for metagenomic binning, comparative biology and taxonomic classification.</title>
        <authorList>
            <person name="Goeker M."/>
        </authorList>
    </citation>
    <scope>NUCLEOTIDE SEQUENCE [LARGE SCALE GENOMIC DNA]</scope>
    <source>
        <strain evidence="7 8">DSM 24032</strain>
    </source>
</reference>
<feature type="transmembrane region" description="Helical" evidence="6">
    <location>
        <begin position="21"/>
        <end position="43"/>
    </location>
</feature>
<protein>
    <submittedName>
        <fullName evidence="7">Membrane protein</fullName>
    </submittedName>
</protein>
<evidence type="ECO:0000256" key="1">
    <source>
        <dbReference type="ARBA" id="ARBA00004651"/>
    </source>
</evidence>
<comment type="subcellular location">
    <subcellularLocation>
        <location evidence="1">Cell membrane</location>
        <topology evidence="1">Multi-pass membrane protein</topology>
    </subcellularLocation>
</comment>
<evidence type="ECO:0000313" key="7">
    <source>
        <dbReference type="EMBL" id="RBP52776.1"/>
    </source>
</evidence>
<dbReference type="Proteomes" id="UP000253083">
    <property type="component" value="Unassembled WGS sequence"/>
</dbReference>
<dbReference type="OrthoDB" id="9797028at2"/>
<sequence length="295" mass="32201">MLDILTKAAKNWNNDDPFRHAAIIAYYAIFSMPGLLIIVIWFAGAVFGQDAVQGQLSEQLTRYLGDSGSTSIEKIIANARLDRDNPWMKILGIGTLVFGATTLFLQLQKSLNEIWGVKSAARNGLLKLLADRATSLGVIIAIGFLLLISLIMSTTISIIASWIETSLGPSWLFIIRAINITLSIGLTSLLFALMFKVLPDVDIRWRSVWTGAITAGLMFTIGKTLLGIYFGYSQPGNTFGAAGSIILVMLWINYTCLILFFGANVAQAYAVQRGHPITPSAHAEWLAASRSRVNT</sequence>
<feature type="transmembrane region" description="Helical" evidence="6">
    <location>
        <begin position="171"/>
        <end position="195"/>
    </location>
</feature>
<dbReference type="Pfam" id="PF03631">
    <property type="entry name" value="Virul_fac_BrkB"/>
    <property type="match status" value="1"/>
</dbReference>
<evidence type="ECO:0000256" key="4">
    <source>
        <dbReference type="ARBA" id="ARBA00022989"/>
    </source>
</evidence>
<dbReference type="PANTHER" id="PTHR30213:SF1">
    <property type="entry name" value="INNER MEMBRANE PROTEIN YHJD"/>
    <property type="match status" value="1"/>
</dbReference>
<evidence type="ECO:0000256" key="6">
    <source>
        <dbReference type="SAM" id="Phobius"/>
    </source>
</evidence>
<dbReference type="RefSeq" id="WP_113952398.1">
    <property type="nucleotide sequence ID" value="NZ_QNRT01000001.1"/>
</dbReference>
<dbReference type="PIRSF" id="PIRSF035875">
    <property type="entry name" value="RNase_BN"/>
    <property type="match status" value="1"/>
</dbReference>
<dbReference type="InterPro" id="IPR017039">
    <property type="entry name" value="Virul_fac_BrkB"/>
</dbReference>
<keyword evidence="3 6" id="KW-0812">Transmembrane</keyword>
<keyword evidence="4 6" id="KW-1133">Transmembrane helix</keyword>
<name>A0A395JQQ0_9GAMM</name>
<dbReference type="EMBL" id="QNRT01000001">
    <property type="protein sequence ID" value="RBP52776.1"/>
    <property type="molecule type" value="Genomic_DNA"/>
</dbReference>
<evidence type="ECO:0000256" key="5">
    <source>
        <dbReference type="ARBA" id="ARBA00023136"/>
    </source>
</evidence>
<evidence type="ECO:0000256" key="3">
    <source>
        <dbReference type="ARBA" id="ARBA00022692"/>
    </source>
</evidence>
<dbReference type="InParanoid" id="A0A395JQQ0"/>
<organism evidence="7 8">
    <name type="scientific">Arenicella xantha</name>
    <dbReference type="NCBI Taxonomy" id="644221"/>
    <lineage>
        <taxon>Bacteria</taxon>
        <taxon>Pseudomonadati</taxon>
        <taxon>Pseudomonadota</taxon>
        <taxon>Gammaproteobacteria</taxon>
        <taxon>Arenicellales</taxon>
        <taxon>Arenicellaceae</taxon>
        <taxon>Arenicella</taxon>
    </lineage>
</organism>